<evidence type="ECO:0000313" key="2">
    <source>
        <dbReference type="WBParaSite" id="RSKR_0001041900.1"/>
    </source>
</evidence>
<sequence length="362" mass="42093">MGQSVSRKDFIWIYTEQPHCSRRQQIVKAHPEIKSLFGVDESLKYVVASCVLFQTFLAYLMQDASWTLILLQCYFAGGVINHALTLAIHDIGHNTAFGNHQPLVNRLFGMFANLPLGVPMSISFKRYHVEHHRYLGEDGLDVDIPTPLEAKFFSTPFRKFIWLTLQPFFYAFRPLIIYKKVPTDLEVLNAVVQVTYDACIYYFFGWKALCYLLIGTYITMGVHPAAHYVFGKKDEEDKQETYSYYGPWNLVTYNVGYHMEHHDFPYIPGSRLPLVRKIAPEFYDNLKQHSSLTMVLWNFVFKADVGPYARLMRKQSVAQEMYGHNMLNAYIEAAMRYVGCGFVWEKLMNEFQSFSVDCCKEK</sequence>
<name>A0AC35UFV2_9BILA</name>
<organism evidence="1 2">
    <name type="scientific">Rhabditophanes sp. KR3021</name>
    <dbReference type="NCBI Taxonomy" id="114890"/>
    <lineage>
        <taxon>Eukaryota</taxon>
        <taxon>Metazoa</taxon>
        <taxon>Ecdysozoa</taxon>
        <taxon>Nematoda</taxon>
        <taxon>Chromadorea</taxon>
        <taxon>Rhabditida</taxon>
        <taxon>Tylenchina</taxon>
        <taxon>Panagrolaimomorpha</taxon>
        <taxon>Strongyloidoidea</taxon>
        <taxon>Alloionematidae</taxon>
        <taxon>Rhabditophanes</taxon>
    </lineage>
</organism>
<evidence type="ECO:0000313" key="1">
    <source>
        <dbReference type="Proteomes" id="UP000095286"/>
    </source>
</evidence>
<reference evidence="2" key="1">
    <citation type="submission" date="2016-11" db="UniProtKB">
        <authorList>
            <consortium name="WormBaseParasite"/>
        </authorList>
    </citation>
    <scope>IDENTIFICATION</scope>
    <source>
        <strain evidence="2">KR3021</strain>
    </source>
</reference>
<proteinExistence type="predicted"/>
<dbReference type="Proteomes" id="UP000095286">
    <property type="component" value="Unplaced"/>
</dbReference>
<protein>
    <submittedName>
        <fullName evidence="2">Sphingolipid 4-desaturase</fullName>
    </submittedName>
</protein>
<accession>A0AC35UFV2</accession>
<dbReference type="WBParaSite" id="RSKR_0001041900.1">
    <property type="protein sequence ID" value="RSKR_0001041900.1"/>
    <property type="gene ID" value="RSKR_0001041900"/>
</dbReference>